<proteinExistence type="inferred from homology"/>
<dbReference type="PRINTS" id="PR01157">
    <property type="entry name" value="P2YPURNOCPTR"/>
</dbReference>
<comment type="subcellular location">
    <subcellularLocation>
        <location evidence="1">Membrane</location>
        <topology evidence="1">Multi-pass membrane protein</topology>
    </subcellularLocation>
</comment>
<evidence type="ECO:0000256" key="4">
    <source>
        <dbReference type="ARBA" id="ARBA00023040"/>
    </source>
</evidence>
<dbReference type="Proteomes" id="UP001230051">
    <property type="component" value="Unassembled WGS sequence"/>
</dbReference>
<evidence type="ECO:0000256" key="3">
    <source>
        <dbReference type="ARBA" id="ARBA00022989"/>
    </source>
</evidence>
<keyword evidence="4 9" id="KW-0297">G-protein coupled receptor</keyword>
<reference evidence="12" key="1">
    <citation type="submission" date="2022-02" db="EMBL/GenBank/DDBJ databases">
        <title>Atlantic sturgeon de novo genome assembly.</title>
        <authorList>
            <person name="Stock M."/>
            <person name="Klopp C."/>
            <person name="Guiguen Y."/>
            <person name="Cabau C."/>
            <person name="Parinello H."/>
            <person name="Santidrian Yebra-Pimentel E."/>
            <person name="Kuhl H."/>
            <person name="Dirks R.P."/>
            <person name="Guessner J."/>
            <person name="Wuertz S."/>
            <person name="Du K."/>
            <person name="Schartl M."/>
        </authorList>
    </citation>
    <scope>NUCLEOTIDE SEQUENCE</scope>
    <source>
        <strain evidence="12">STURGEONOMICS-FGT-2020</strain>
        <tissue evidence="12">Whole blood</tissue>
    </source>
</reference>
<evidence type="ECO:0000256" key="1">
    <source>
        <dbReference type="ARBA" id="ARBA00004141"/>
    </source>
</evidence>
<sequence>MYSFIFIFGLVGNGLALRRFCGSPKTANSTAIYMANLSVADLIFVASLPLRIYYYHLSANRWTPSRTFCLLTFTLKYISMYGGIFFLVCIGMDRFFAVVCPLAKRLRKVRTARAISVGVWCLILVLSISLPFLRFMAATRHQPCLPDPSSRRNRLFILVVLLLVEAAFLLPLFLLLFSYCSIIRTLRQHSRLAPSKPWEGRTMRMIYSVIMVFLICFAPYHLNLFWFTLTKAELVQNCTLAKINQALHPVVLTLATMNCCLNPLIYYSSSKMFHKESSASSGSQ</sequence>
<accession>A0AAD8G457</accession>
<feature type="transmembrane region" description="Helical" evidence="10">
    <location>
        <begin position="115"/>
        <end position="135"/>
    </location>
</feature>
<dbReference type="InterPro" id="IPR000276">
    <property type="entry name" value="GPCR_Rhodpsn"/>
</dbReference>
<name>A0AAD8G457_ACIOX</name>
<evidence type="ECO:0000256" key="7">
    <source>
        <dbReference type="ARBA" id="ARBA00023180"/>
    </source>
</evidence>
<dbReference type="GO" id="GO:0070915">
    <property type="term" value="F:lysophosphatidic acid receptor activity"/>
    <property type="evidence" value="ECO:0007669"/>
    <property type="project" value="TreeGrafter"/>
</dbReference>
<comment type="similarity">
    <text evidence="9">Belongs to the G-protein coupled receptor 1 family.</text>
</comment>
<dbReference type="GO" id="GO:0035025">
    <property type="term" value="P:positive regulation of Rho protein signal transduction"/>
    <property type="evidence" value="ECO:0007669"/>
    <property type="project" value="TreeGrafter"/>
</dbReference>
<dbReference type="GO" id="GO:0005886">
    <property type="term" value="C:plasma membrane"/>
    <property type="evidence" value="ECO:0007669"/>
    <property type="project" value="TreeGrafter"/>
</dbReference>
<dbReference type="Pfam" id="PF00001">
    <property type="entry name" value="7tm_1"/>
    <property type="match status" value="1"/>
</dbReference>
<feature type="transmembrane region" description="Helical" evidence="10">
    <location>
        <begin position="246"/>
        <end position="267"/>
    </location>
</feature>
<keyword evidence="2 9" id="KW-0812">Transmembrane</keyword>
<evidence type="ECO:0000313" key="12">
    <source>
        <dbReference type="EMBL" id="KAK1168120.1"/>
    </source>
</evidence>
<evidence type="ECO:0000256" key="9">
    <source>
        <dbReference type="RuleBase" id="RU000688"/>
    </source>
</evidence>
<comment type="caution">
    <text evidence="12">The sequence shown here is derived from an EMBL/GenBank/DDBJ whole genome shotgun (WGS) entry which is preliminary data.</text>
</comment>
<feature type="domain" description="G-protein coupled receptors family 1 profile" evidence="11">
    <location>
        <begin position="12"/>
        <end position="266"/>
    </location>
</feature>
<evidence type="ECO:0000256" key="8">
    <source>
        <dbReference type="ARBA" id="ARBA00023224"/>
    </source>
</evidence>
<dbReference type="PROSITE" id="PS50262">
    <property type="entry name" value="G_PROTEIN_RECEP_F1_2"/>
    <property type="match status" value="1"/>
</dbReference>
<dbReference type="PROSITE" id="PS00237">
    <property type="entry name" value="G_PROTEIN_RECEP_F1_1"/>
    <property type="match status" value="1"/>
</dbReference>
<evidence type="ECO:0000256" key="10">
    <source>
        <dbReference type="SAM" id="Phobius"/>
    </source>
</evidence>
<dbReference type="GO" id="GO:0007200">
    <property type="term" value="P:phospholipase C-activating G protein-coupled receptor signaling pathway"/>
    <property type="evidence" value="ECO:0007669"/>
    <property type="project" value="TreeGrafter"/>
</dbReference>
<keyword evidence="8 9" id="KW-0807">Transducer</keyword>
<organism evidence="12 13">
    <name type="scientific">Acipenser oxyrinchus oxyrinchus</name>
    <dbReference type="NCBI Taxonomy" id="40147"/>
    <lineage>
        <taxon>Eukaryota</taxon>
        <taxon>Metazoa</taxon>
        <taxon>Chordata</taxon>
        <taxon>Craniata</taxon>
        <taxon>Vertebrata</taxon>
        <taxon>Euteleostomi</taxon>
        <taxon>Actinopterygii</taxon>
        <taxon>Chondrostei</taxon>
        <taxon>Acipenseriformes</taxon>
        <taxon>Acipenseridae</taxon>
        <taxon>Acipenser</taxon>
    </lineage>
</organism>
<feature type="transmembrane region" description="Helical" evidence="10">
    <location>
        <begin position="205"/>
        <end position="226"/>
    </location>
</feature>
<keyword evidence="6 9" id="KW-0675">Receptor</keyword>
<keyword evidence="5 10" id="KW-0472">Membrane</keyword>
<keyword evidence="13" id="KW-1185">Reference proteome</keyword>
<dbReference type="SUPFAM" id="SSF81321">
    <property type="entry name" value="Family A G protein-coupled receptor-like"/>
    <property type="match status" value="1"/>
</dbReference>
<evidence type="ECO:0000256" key="6">
    <source>
        <dbReference type="ARBA" id="ARBA00023170"/>
    </source>
</evidence>
<dbReference type="InterPro" id="IPR017452">
    <property type="entry name" value="GPCR_Rhodpsn_7TM"/>
</dbReference>
<dbReference type="PANTHER" id="PTHR24232">
    <property type="entry name" value="G-PROTEIN COUPLED RECEPTOR"/>
    <property type="match status" value="1"/>
</dbReference>
<feature type="transmembrane region" description="Helical" evidence="10">
    <location>
        <begin position="155"/>
        <end position="184"/>
    </location>
</feature>
<feature type="transmembrane region" description="Helical" evidence="10">
    <location>
        <begin position="32"/>
        <end position="50"/>
    </location>
</feature>
<dbReference type="PRINTS" id="PR00237">
    <property type="entry name" value="GPCRRHODOPSN"/>
</dbReference>
<dbReference type="AlphaFoldDB" id="A0AAD8G457"/>
<keyword evidence="3 10" id="KW-1133">Transmembrane helix</keyword>
<dbReference type="PANTHER" id="PTHR24232:SF95">
    <property type="entry name" value="G-PROTEIN COUPLED RECEPTORS FAMILY 1 PROFILE DOMAIN-CONTAINING PROTEIN"/>
    <property type="match status" value="1"/>
</dbReference>
<dbReference type="EMBL" id="JAGXEW010000009">
    <property type="protein sequence ID" value="KAK1168120.1"/>
    <property type="molecule type" value="Genomic_DNA"/>
</dbReference>
<evidence type="ECO:0000313" key="13">
    <source>
        <dbReference type="Proteomes" id="UP001230051"/>
    </source>
</evidence>
<evidence type="ECO:0000256" key="2">
    <source>
        <dbReference type="ARBA" id="ARBA00022692"/>
    </source>
</evidence>
<dbReference type="CDD" id="cd14982">
    <property type="entry name" value="7tmA_purinoceptor-like"/>
    <property type="match status" value="1"/>
</dbReference>
<evidence type="ECO:0000256" key="5">
    <source>
        <dbReference type="ARBA" id="ARBA00023136"/>
    </source>
</evidence>
<keyword evidence="7" id="KW-0325">Glycoprotein</keyword>
<dbReference type="Gene3D" id="1.20.1070.10">
    <property type="entry name" value="Rhodopsin 7-helix transmembrane proteins"/>
    <property type="match status" value="1"/>
</dbReference>
<evidence type="ECO:0000259" key="11">
    <source>
        <dbReference type="PROSITE" id="PS50262"/>
    </source>
</evidence>
<gene>
    <name evidence="12" type="primary">LPAR6</name>
    <name evidence="12" type="ORF">AOXY_G10991</name>
</gene>
<protein>
    <submittedName>
        <fullName evidence="12">Lysophosphatidic acid receptor 6-like</fullName>
    </submittedName>
</protein>